<dbReference type="CDD" id="cd05233">
    <property type="entry name" value="SDR_c"/>
    <property type="match status" value="1"/>
</dbReference>
<dbReference type="RefSeq" id="WP_173128013.1">
    <property type="nucleotide sequence ID" value="NZ_JABRWJ010000007.1"/>
</dbReference>
<evidence type="ECO:0000313" key="4">
    <source>
        <dbReference type="EMBL" id="NRF70002.1"/>
    </source>
</evidence>
<dbReference type="InterPro" id="IPR036291">
    <property type="entry name" value="NAD(P)-bd_dom_sf"/>
</dbReference>
<dbReference type="Pfam" id="PF13561">
    <property type="entry name" value="adh_short_C2"/>
    <property type="match status" value="1"/>
</dbReference>
<reference evidence="4 5" key="1">
    <citation type="submission" date="2020-05" db="EMBL/GenBank/DDBJ databases">
        <title>Aquincola sp. isolate from soil.</title>
        <authorList>
            <person name="Han J."/>
            <person name="Kim D.-U."/>
        </authorList>
    </citation>
    <scope>NUCLEOTIDE SEQUENCE [LARGE SCALE GENOMIC DNA]</scope>
    <source>
        <strain evidence="4 5">S2</strain>
    </source>
</reference>
<dbReference type="SUPFAM" id="SSF51735">
    <property type="entry name" value="NAD(P)-binding Rossmann-fold domains"/>
    <property type="match status" value="1"/>
</dbReference>
<feature type="domain" description="Ketoreductase" evidence="3">
    <location>
        <begin position="7"/>
        <end position="172"/>
    </location>
</feature>
<protein>
    <submittedName>
        <fullName evidence="4">SDR family oxidoreductase</fullName>
    </submittedName>
</protein>
<dbReference type="PRINTS" id="PR00081">
    <property type="entry name" value="GDHRDH"/>
</dbReference>
<name>A0ABX2EMT9_9BURK</name>
<evidence type="ECO:0000256" key="1">
    <source>
        <dbReference type="ARBA" id="ARBA00006484"/>
    </source>
</evidence>
<accession>A0ABX2EMT9</accession>
<gene>
    <name evidence="4" type="ORF">HLB44_23645</name>
</gene>
<evidence type="ECO:0000256" key="2">
    <source>
        <dbReference type="ARBA" id="ARBA00023002"/>
    </source>
</evidence>
<dbReference type="Gene3D" id="3.40.50.720">
    <property type="entry name" value="NAD(P)-binding Rossmann-like Domain"/>
    <property type="match status" value="1"/>
</dbReference>
<dbReference type="SMART" id="SM00822">
    <property type="entry name" value="PKS_KR"/>
    <property type="match status" value="1"/>
</dbReference>
<dbReference type="InterPro" id="IPR002347">
    <property type="entry name" value="SDR_fam"/>
</dbReference>
<keyword evidence="5" id="KW-1185">Reference proteome</keyword>
<comment type="similarity">
    <text evidence="1">Belongs to the short-chain dehydrogenases/reductases (SDR) family.</text>
</comment>
<organism evidence="4 5">
    <name type="scientific">Pseudaquabacterium terrae</name>
    <dbReference type="NCBI Taxonomy" id="2732868"/>
    <lineage>
        <taxon>Bacteria</taxon>
        <taxon>Pseudomonadati</taxon>
        <taxon>Pseudomonadota</taxon>
        <taxon>Betaproteobacteria</taxon>
        <taxon>Burkholderiales</taxon>
        <taxon>Sphaerotilaceae</taxon>
        <taxon>Pseudaquabacterium</taxon>
    </lineage>
</organism>
<dbReference type="EMBL" id="JABRWJ010000007">
    <property type="protein sequence ID" value="NRF70002.1"/>
    <property type="molecule type" value="Genomic_DNA"/>
</dbReference>
<sequence length="249" mass="26057">MQRLQGKTALITGGSSGIGLATAKLFLEQGARVAITGRDASALASARASLGNDVEAFRSDASKTADIDALMGAVGQRFGHLDVLFVNAASLRPAPFEAVDEARFDEDVAANFKGCFFAVQKALPLLRPKASVILTTSIANQMGSPNFSVYSACKAAQRSLVQTLALELIGRGIRVNAISPGPIATPIWAKFGLPAEVVEAAQREILSKSPSKRFGEADEVARSVLFLASDDSSYVVGQELAVDGGMSLL</sequence>
<evidence type="ECO:0000259" key="3">
    <source>
        <dbReference type="SMART" id="SM00822"/>
    </source>
</evidence>
<keyword evidence="2" id="KW-0560">Oxidoreductase</keyword>
<dbReference type="Proteomes" id="UP000737171">
    <property type="component" value="Unassembled WGS sequence"/>
</dbReference>
<dbReference type="InterPro" id="IPR057326">
    <property type="entry name" value="KR_dom"/>
</dbReference>
<dbReference type="PANTHER" id="PTHR43669:SF3">
    <property type="entry name" value="ALCOHOL DEHYDROGENASE, PUTATIVE (AFU_ORTHOLOGUE AFUA_3G03445)-RELATED"/>
    <property type="match status" value="1"/>
</dbReference>
<proteinExistence type="inferred from homology"/>
<comment type="caution">
    <text evidence="4">The sequence shown here is derived from an EMBL/GenBank/DDBJ whole genome shotgun (WGS) entry which is preliminary data.</text>
</comment>
<evidence type="ECO:0000313" key="5">
    <source>
        <dbReference type="Proteomes" id="UP000737171"/>
    </source>
</evidence>
<dbReference type="PANTHER" id="PTHR43669">
    <property type="entry name" value="5-KETO-D-GLUCONATE 5-REDUCTASE"/>
    <property type="match status" value="1"/>
</dbReference>